<dbReference type="InterPro" id="IPR043502">
    <property type="entry name" value="DNA/RNA_pol_sf"/>
</dbReference>
<dbReference type="Gene3D" id="1.10.150.20">
    <property type="entry name" value="5' to 3' exonuclease, C-terminal subdomain"/>
    <property type="match status" value="1"/>
</dbReference>
<dbReference type="InterPro" id="IPR036775">
    <property type="entry name" value="DNA_pol_Y-fam_lit_finger_sf"/>
</dbReference>
<dbReference type="SUPFAM" id="SSF100879">
    <property type="entry name" value="Lesion bypass DNA polymerase (Y-family), little finger domain"/>
    <property type="match status" value="1"/>
</dbReference>
<dbReference type="PANTHER" id="PTHR35369:SF2">
    <property type="entry name" value="BLR3025 PROTEIN"/>
    <property type="match status" value="1"/>
</dbReference>
<dbReference type="Pfam" id="PF00817">
    <property type="entry name" value="IMS"/>
    <property type="match status" value="1"/>
</dbReference>
<dbReference type="InterPro" id="IPR050356">
    <property type="entry name" value="SulA_CellDiv_inhibitor"/>
</dbReference>
<comment type="caution">
    <text evidence="6">The sequence shown here is derived from an EMBL/GenBank/DDBJ whole genome shotgun (WGS) entry which is preliminary data.</text>
</comment>
<dbReference type="PROSITE" id="PS50173">
    <property type="entry name" value="UMUC"/>
    <property type="match status" value="1"/>
</dbReference>
<keyword evidence="2" id="KW-0227">DNA damage</keyword>
<keyword evidence="7" id="KW-1185">Reference proteome</keyword>
<feature type="domain" description="UmuC" evidence="5">
    <location>
        <begin position="54"/>
        <end position="156"/>
    </location>
</feature>
<dbReference type="SUPFAM" id="SSF56672">
    <property type="entry name" value="DNA/RNA polymerases"/>
    <property type="match status" value="1"/>
</dbReference>
<dbReference type="InterPro" id="IPR043128">
    <property type="entry name" value="Rev_trsase/Diguanyl_cyclase"/>
</dbReference>
<feature type="compositionally biased region" description="Pro residues" evidence="4">
    <location>
        <begin position="11"/>
        <end position="28"/>
    </location>
</feature>
<dbReference type="InterPro" id="IPR017961">
    <property type="entry name" value="DNA_pol_Y-fam_little_finger"/>
</dbReference>
<organism evidence="6 7">
    <name type="scientific">Streptomyces aureoversilis</name>
    <dbReference type="NCBI Taxonomy" id="67277"/>
    <lineage>
        <taxon>Bacteria</taxon>
        <taxon>Bacillati</taxon>
        <taxon>Actinomycetota</taxon>
        <taxon>Actinomycetes</taxon>
        <taxon>Kitasatosporales</taxon>
        <taxon>Streptomycetaceae</taxon>
        <taxon>Streptomyces</taxon>
    </lineage>
</organism>
<dbReference type="InterPro" id="IPR053848">
    <property type="entry name" value="IMS_HHH_1"/>
</dbReference>
<dbReference type="Pfam" id="PF21999">
    <property type="entry name" value="IMS_HHH_1"/>
    <property type="match status" value="1"/>
</dbReference>
<dbReference type="Pfam" id="PF11799">
    <property type="entry name" value="IMS_C"/>
    <property type="match status" value="1"/>
</dbReference>
<evidence type="ECO:0000256" key="1">
    <source>
        <dbReference type="ARBA" id="ARBA00010945"/>
    </source>
</evidence>
<evidence type="ECO:0000313" key="6">
    <source>
        <dbReference type="EMBL" id="MFC5148528.1"/>
    </source>
</evidence>
<protein>
    <recommendedName>
        <fullName evidence="5">UmuC domain-containing protein</fullName>
    </recommendedName>
</protein>
<evidence type="ECO:0000259" key="5">
    <source>
        <dbReference type="PROSITE" id="PS50173"/>
    </source>
</evidence>
<dbReference type="Gene3D" id="3.30.1490.100">
    <property type="entry name" value="DNA polymerase, Y-family, little finger domain"/>
    <property type="match status" value="1"/>
</dbReference>
<dbReference type="RefSeq" id="WP_382047991.1">
    <property type="nucleotide sequence ID" value="NZ_JBHSKJ010000019.1"/>
</dbReference>
<dbReference type="InterPro" id="IPR001126">
    <property type="entry name" value="UmuC"/>
</dbReference>
<dbReference type="Proteomes" id="UP001596222">
    <property type="component" value="Unassembled WGS sequence"/>
</dbReference>
<gene>
    <name evidence="6" type="ORF">ACFPP6_28065</name>
</gene>
<sequence>MSARARLAAVPDPPPNAPPGPHAPPAPAGPPTVLYVHFHAEAGAPLGEETYDGLLALLAEVTPVVQAVPPDAALMEVRGATRYFGHGPAGLAALVRVRALARYGADCTVGIAGNPMLARMAAQDGPPGAVRTLPRDPAAVTAFLAGKPAAALYGVGPATARTLCSYGLDSVGRIAAAPLPALQRILGPAAGRRLHERARGIDPTPVTPGARARSMAAEHRFGRDELDADRRRRALLALADGLGGRLRESGRVARGLALTVRYADGSATTRSRTFTEPTAHTPALTSAAYALHDALGLQRARVRSVALRAEGLGEAGSAAHQLSFDPADEKARRIEAAVDRARARFGPAAAGPAAAVRGPAAVRARGKRRDVA</sequence>
<evidence type="ECO:0000313" key="7">
    <source>
        <dbReference type="Proteomes" id="UP001596222"/>
    </source>
</evidence>
<name>A0ABW0A7E2_9ACTN</name>
<accession>A0ABW0A7E2</accession>
<reference evidence="7" key="1">
    <citation type="journal article" date="2019" name="Int. J. Syst. Evol. Microbiol.">
        <title>The Global Catalogue of Microorganisms (GCM) 10K type strain sequencing project: providing services to taxonomists for standard genome sequencing and annotation.</title>
        <authorList>
            <consortium name="The Broad Institute Genomics Platform"/>
            <consortium name="The Broad Institute Genome Sequencing Center for Infectious Disease"/>
            <person name="Wu L."/>
            <person name="Ma J."/>
        </authorList>
    </citation>
    <scope>NUCLEOTIDE SEQUENCE [LARGE SCALE GENOMIC DNA]</scope>
    <source>
        <strain evidence="7">CGMCC 4.1641</strain>
    </source>
</reference>
<feature type="region of interest" description="Disordered" evidence="4">
    <location>
        <begin position="1"/>
        <end position="28"/>
    </location>
</feature>
<evidence type="ECO:0000256" key="3">
    <source>
        <dbReference type="ARBA" id="ARBA00025589"/>
    </source>
</evidence>
<dbReference type="EMBL" id="JBHSKJ010000019">
    <property type="protein sequence ID" value="MFC5148528.1"/>
    <property type="molecule type" value="Genomic_DNA"/>
</dbReference>
<evidence type="ECO:0000256" key="4">
    <source>
        <dbReference type="SAM" id="MobiDB-lite"/>
    </source>
</evidence>
<comment type="function">
    <text evidence="3">Poorly processive, error-prone DNA polymerase involved in untargeted mutagenesis. Copies undamaged DNA at stalled replication forks, which arise in vivo from mismatched or misaligned primer ends. These misaligned primers can be extended by PolIV. Exhibits no 3'-5' exonuclease (proofreading) activity. May be involved in translesional synthesis, in conjunction with the beta clamp from PolIII.</text>
</comment>
<proteinExistence type="inferred from homology"/>
<comment type="similarity">
    <text evidence="1">Belongs to the DNA polymerase type-Y family.</text>
</comment>
<dbReference type="PANTHER" id="PTHR35369">
    <property type="entry name" value="BLR3025 PROTEIN-RELATED"/>
    <property type="match status" value="1"/>
</dbReference>
<evidence type="ECO:0000256" key="2">
    <source>
        <dbReference type="ARBA" id="ARBA00022763"/>
    </source>
</evidence>
<dbReference type="Gene3D" id="3.30.70.270">
    <property type="match status" value="1"/>
</dbReference>